<evidence type="ECO:0000313" key="2">
    <source>
        <dbReference type="Proteomes" id="UP000199205"/>
    </source>
</evidence>
<dbReference type="RefSeq" id="WP_245297551.1">
    <property type="nucleotide sequence ID" value="NZ_FMAF01000013.1"/>
</dbReference>
<evidence type="ECO:0008006" key="3">
    <source>
        <dbReference type="Google" id="ProtNLM"/>
    </source>
</evidence>
<dbReference type="AlphaFoldDB" id="A0A1C3WN13"/>
<dbReference type="Proteomes" id="UP000199205">
    <property type="component" value="Unassembled WGS sequence"/>
</dbReference>
<gene>
    <name evidence="1" type="ORF">GA0061101_113110</name>
</gene>
<organism evidence="1 2">
    <name type="scientific">Rhizobium lusitanum</name>
    <dbReference type="NCBI Taxonomy" id="293958"/>
    <lineage>
        <taxon>Bacteria</taxon>
        <taxon>Pseudomonadati</taxon>
        <taxon>Pseudomonadota</taxon>
        <taxon>Alphaproteobacteria</taxon>
        <taxon>Hyphomicrobiales</taxon>
        <taxon>Rhizobiaceae</taxon>
        <taxon>Rhizobium/Agrobacterium group</taxon>
        <taxon>Rhizobium</taxon>
    </lineage>
</organism>
<accession>A0A1C3WN13</accession>
<name>A0A1C3WN13_9HYPH</name>
<sequence>MSLVSRGLGIGVLTPAALSESRWRDAVEVIEAPDFSPKVVNWLMHRPQAGRLARPIATFGEALKVALKTRGRF</sequence>
<protein>
    <recommendedName>
        <fullName evidence="3">LysR substrate binding domain-containing protein</fullName>
    </recommendedName>
</protein>
<evidence type="ECO:0000313" key="1">
    <source>
        <dbReference type="EMBL" id="SCB41114.1"/>
    </source>
</evidence>
<dbReference type="EMBL" id="FMAF01000013">
    <property type="protein sequence ID" value="SCB41114.1"/>
    <property type="molecule type" value="Genomic_DNA"/>
</dbReference>
<reference evidence="1 2" key="1">
    <citation type="submission" date="2016-08" db="EMBL/GenBank/DDBJ databases">
        <authorList>
            <person name="Seilhamer J.J."/>
        </authorList>
    </citation>
    <scope>NUCLEOTIDE SEQUENCE [LARGE SCALE GENOMIC DNA]</scope>
    <source>
        <strain evidence="1 2">P1-7</strain>
    </source>
</reference>
<proteinExistence type="predicted"/>